<keyword evidence="2" id="KW-0677">Repeat</keyword>
<evidence type="ECO:0000256" key="3">
    <source>
        <dbReference type="SAM" id="MobiDB-lite"/>
    </source>
</evidence>
<proteinExistence type="predicted"/>
<gene>
    <name evidence="5" type="ORF">PROFUN_08563</name>
</gene>
<dbReference type="InterPro" id="IPR001611">
    <property type="entry name" value="Leu-rich_rpt"/>
</dbReference>
<dbReference type="FunFam" id="3.80.10.10:FF:000041">
    <property type="entry name" value="LRR receptor-like serine/threonine-protein kinase ERECTA"/>
    <property type="match status" value="1"/>
</dbReference>
<evidence type="ECO:0000313" key="5">
    <source>
        <dbReference type="EMBL" id="PRP77889.1"/>
    </source>
</evidence>
<dbReference type="SMART" id="SM00369">
    <property type="entry name" value="LRR_TYP"/>
    <property type="match status" value="3"/>
</dbReference>
<evidence type="ECO:0000256" key="1">
    <source>
        <dbReference type="ARBA" id="ARBA00022614"/>
    </source>
</evidence>
<dbReference type="InterPro" id="IPR003591">
    <property type="entry name" value="Leu-rich_rpt_typical-subtyp"/>
</dbReference>
<dbReference type="Pfam" id="PF00560">
    <property type="entry name" value="LRR_1"/>
    <property type="match status" value="2"/>
</dbReference>
<dbReference type="GO" id="GO:0005524">
    <property type="term" value="F:ATP binding"/>
    <property type="evidence" value="ECO:0007669"/>
    <property type="project" value="InterPro"/>
</dbReference>
<evidence type="ECO:0000259" key="4">
    <source>
        <dbReference type="PROSITE" id="PS50011"/>
    </source>
</evidence>
<accession>A0A2P6N1R5</accession>
<dbReference type="InterPro" id="IPR052595">
    <property type="entry name" value="LRRC69/RLP"/>
</dbReference>
<dbReference type="SUPFAM" id="SSF52058">
    <property type="entry name" value="L domain-like"/>
    <property type="match status" value="1"/>
</dbReference>
<keyword evidence="1" id="KW-0433">Leucine-rich repeat</keyword>
<keyword evidence="5" id="KW-0418">Kinase</keyword>
<sequence length="647" mass="71720">MTNLTNLNLGANAISGNLPPFLFNLTSLTILLLDGNQFKGDIPPFGLMSSLSQLRLNGNGLTGPIPKSVSHLKGLTSLELERNDLSGNLPEEVCQMTNLQSLLAYSMSINGSLPSCMRGMNQLNYLDLSANLRGLQMPNLMHLDLSSNRFTSVNLSSLRSVPLFCNLMSILRSVISTTEEVRRLSLQVSDPSQYPGLLTALTTVVLRNNRSSFEIITDDLFLYATTFNTSRSQNFTINHSMTNSTISASFPSSLVETFFESSQILRASVSVFHTNPFSSIDATTTYGPVIGVNLYGSLGLLKIDHLTQPVLIRMGTPPPLPPDTRTYLPESHPILTHRTEICDHLTNFTLGVTPIIDQTHTITPPVTTVEDFSPDTGPNIKTIIIAASRSPPAQFLGLEKQVADGKFVYNDRVHSGRCEVWRGRLNETTTVAIKKRMSKGRIEIRDVFKIGAEIGQGLSYLSSVGLFHSNVTPQKMLLSDADGAVTVKIGGISHVKKEGERVDTRDRGLHTAPEVVNGCYSQRGHSWSLGIILWSMLQSDIRQYDRMENIPERASSIISQCLRREEDIRISIKELTKRLQKAYLDGPTREERLTNSSLHDRNIYSACGGCLVDWNRSRRYASDRDSGSRDTPDNERSPRVDGKDYVR</sequence>
<dbReference type="PROSITE" id="PS50011">
    <property type="entry name" value="PROTEIN_KINASE_DOM"/>
    <property type="match status" value="1"/>
</dbReference>
<dbReference type="Gene3D" id="3.80.10.10">
    <property type="entry name" value="Ribonuclease Inhibitor"/>
    <property type="match status" value="2"/>
</dbReference>
<keyword evidence="5" id="KW-0808">Transferase</keyword>
<keyword evidence="6" id="KW-1185">Reference proteome</keyword>
<dbReference type="EMBL" id="MDYQ01000251">
    <property type="protein sequence ID" value="PRP77889.1"/>
    <property type="molecule type" value="Genomic_DNA"/>
</dbReference>
<feature type="domain" description="Protein kinase" evidence="4">
    <location>
        <begin position="284"/>
        <end position="584"/>
    </location>
</feature>
<protein>
    <submittedName>
        <fullName evidence="5">Receptor protein kinase-like protein</fullName>
    </submittedName>
</protein>
<dbReference type="Pfam" id="PF07714">
    <property type="entry name" value="PK_Tyr_Ser-Thr"/>
    <property type="match status" value="1"/>
</dbReference>
<organism evidence="5 6">
    <name type="scientific">Planoprotostelium fungivorum</name>
    <dbReference type="NCBI Taxonomy" id="1890364"/>
    <lineage>
        <taxon>Eukaryota</taxon>
        <taxon>Amoebozoa</taxon>
        <taxon>Evosea</taxon>
        <taxon>Variosea</taxon>
        <taxon>Cavosteliida</taxon>
        <taxon>Cavosteliaceae</taxon>
        <taxon>Planoprotostelium</taxon>
    </lineage>
</organism>
<dbReference type="InterPro" id="IPR032675">
    <property type="entry name" value="LRR_dom_sf"/>
</dbReference>
<feature type="region of interest" description="Disordered" evidence="3">
    <location>
        <begin position="621"/>
        <end position="647"/>
    </location>
</feature>
<evidence type="ECO:0000256" key="2">
    <source>
        <dbReference type="ARBA" id="ARBA00022737"/>
    </source>
</evidence>
<comment type="caution">
    <text evidence="5">The sequence shown here is derived from an EMBL/GenBank/DDBJ whole genome shotgun (WGS) entry which is preliminary data.</text>
</comment>
<dbReference type="InterPro" id="IPR000719">
    <property type="entry name" value="Prot_kinase_dom"/>
</dbReference>
<dbReference type="InParanoid" id="A0A2P6N1R5"/>
<dbReference type="Gene3D" id="1.10.510.10">
    <property type="entry name" value="Transferase(Phosphotransferase) domain 1"/>
    <property type="match status" value="1"/>
</dbReference>
<reference evidence="5 6" key="1">
    <citation type="journal article" date="2018" name="Genome Biol. Evol.">
        <title>Multiple Roots of Fruiting Body Formation in Amoebozoa.</title>
        <authorList>
            <person name="Hillmann F."/>
            <person name="Forbes G."/>
            <person name="Novohradska S."/>
            <person name="Ferling I."/>
            <person name="Riege K."/>
            <person name="Groth M."/>
            <person name="Westermann M."/>
            <person name="Marz M."/>
            <person name="Spaller T."/>
            <person name="Winckler T."/>
            <person name="Schaap P."/>
            <person name="Glockner G."/>
        </authorList>
    </citation>
    <scope>NUCLEOTIDE SEQUENCE [LARGE SCALE GENOMIC DNA]</scope>
    <source>
        <strain evidence="5 6">Jena</strain>
    </source>
</reference>
<dbReference type="PANTHER" id="PTHR48057">
    <property type="entry name" value="LEUCINE-RICH REPEAT SERINE/THREONINE-PROTEIN KINASE 1"/>
    <property type="match status" value="1"/>
</dbReference>
<dbReference type="Proteomes" id="UP000241769">
    <property type="component" value="Unassembled WGS sequence"/>
</dbReference>
<dbReference type="PANTHER" id="PTHR48057:SF7">
    <property type="entry name" value="LEUCINE-RICH REPEAT SERINE_THREONINE-PROTEIN KINASE 1"/>
    <property type="match status" value="1"/>
</dbReference>
<dbReference type="AlphaFoldDB" id="A0A2P6N1R5"/>
<keyword evidence="5" id="KW-0675">Receptor</keyword>
<dbReference type="InterPro" id="IPR011009">
    <property type="entry name" value="Kinase-like_dom_sf"/>
</dbReference>
<dbReference type="InterPro" id="IPR001245">
    <property type="entry name" value="Ser-Thr/Tyr_kinase_cat_dom"/>
</dbReference>
<dbReference type="OrthoDB" id="26095at2759"/>
<dbReference type="GO" id="GO:0004672">
    <property type="term" value="F:protein kinase activity"/>
    <property type="evidence" value="ECO:0007669"/>
    <property type="project" value="InterPro"/>
</dbReference>
<dbReference type="SUPFAM" id="SSF56112">
    <property type="entry name" value="Protein kinase-like (PK-like)"/>
    <property type="match status" value="1"/>
</dbReference>
<dbReference type="PROSITE" id="PS51450">
    <property type="entry name" value="LRR"/>
    <property type="match status" value="1"/>
</dbReference>
<name>A0A2P6N1R5_9EUKA</name>
<evidence type="ECO:0000313" key="6">
    <source>
        <dbReference type="Proteomes" id="UP000241769"/>
    </source>
</evidence>